<dbReference type="EMBL" id="JARBHB010000015">
    <property type="protein sequence ID" value="KAJ8867367.1"/>
    <property type="molecule type" value="Genomic_DNA"/>
</dbReference>
<evidence type="ECO:0000313" key="1">
    <source>
        <dbReference type="EMBL" id="KAJ8867367.1"/>
    </source>
</evidence>
<reference evidence="1 2" key="1">
    <citation type="submission" date="2023-02" db="EMBL/GenBank/DDBJ databases">
        <title>LHISI_Scaffold_Assembly.</title>
        <authorList>
            <person name="Stuart O.P."/>
            <person name="Cleave R."/>
            <person name="Magrath M.J.L."/>
            <person name="Mikheyev A.S."/>
        </authorList>
    </citation>
    <scope>NUCLEOTIDE SEQUENCE [LARGE SCALE GENOMIC DNA]</scope>
    <source>
        <strain evidence="1">Daus_M_001</strain>
        <tissue evidence="1">Leg muscle</tissue>
    </source>
</reference>
<comment type="caution">
    <text evidence="1">The sequence shown here is derived from an EMBL/GenBank/DDBJ whole genome shotgun (WGS) entry which is preliminary data.</text>
</comment>
<protein>
    <submittedName>
        <fullName evidence="1">Uncharacterized protein</fullName>
    </submittedName>
</protein>
<gene>
    <name evidence="1" type="ORF">PR048_031168</name>
</gene>
<dbReference type="Proteomes" id="UP001159363">
    <property type="component" value="Chromosome 14"/>
</dbReference>
<organism evidence="1 2">
    <name type="scientific">Dryococelus australis</name>
    <dbReference type="NCBI Taxonomy" id="614101"/>
    <lineage>
        <taxon>Eukaryota</taxon>
        <taxon>Metazoa</taxon>
        <taxon>Ecdysozoa</taxon>
        <taxon>Arthropoda</taxon>
        <taxon>Hexapoda</taxon>
        <taxon>Insecta</taxon>
        <taxon>Pterygota</taxon>
        <taxon>Neoptera</taxon>
        <taxon>Polyneoptera</taxon>
        <taxon>Phasmatodea</taxon>
        <taxon>Verophasmatodea</taxon>
        <taxon>Anareolatae</taxon>
        <taxon>Phasmatidae</taxon>
        <taxon>Eurycanthinae</taxon>
        <taxon>Dryococelus</taxon>
    </lineage>
</organism>
<evidence type="ECO:0000313" key="2">
    <source>
        <dbReference type="Proteomes" id="UP001159363"/>
    </source>
</evidence>
<name>A0ABQ9G4I7_9NEOP</name>
<keyword evidence="2" id="KW-1185">Reference proteome</keyword>
<accession>A0ABQ9G4I7</accession>
<sequence>MQREKWKTKDLHEARELVQLKKRRSKRQRQDRTFNVVAGPVISHREHVIKNTDKNNSWNSSDVASPWEGKRALVYEERGCKEGRGGGGGVVSSEMVFEDSRLHILNSHQDASYNRSQQARLDSPVYARDIIARVAVTKRDLCTGLLNTQSHYCFLIIIGSQSNGACTKELSSNHNTPAAVQNTLRALRYADENDYRLFAAKRALLKALHKIYLAFELMHAFQTNYKGLALTSSSEPRHCTFHFNLSTTSAFVTSLPIRVFLNLATGMKVRGEWEIAEETHRPTALSGTVPKCEDPELPGRGLRPDRLGKVNSFENNQPLKNVTAPICKYFNGYTDLCAHCKVSNGEKRERFVSLPSSGRQRGPRQTYVLSFRFALYKCVNKGRSPNDKSRYMPWALPSCDIGRARRTQHPISVSNELRAQRRFHRKFVKERFSNFHKAEHASRRLEIPGYRFFAGHAEFALLFGVRLNVTVLCALEPKSFLHWLLHRGEFIPFLSELHVIDTIVKCSFIDADLPRACQIKYCSMTSILERQIRSESPISTTARTPVLLVSVIELTVVLLVHTTPDTAVHFTAFIIGRSSTNGEPS</sequence>
<proteinExistence type="predicted"/>